<dbReference type="GO" id="GO:0005634">
    <property type="term" value="C:nucleus"/>
    <property type="evidence" value="ECO:0007669"/>
    <property type="project" value="UniProtKB-SubCell"/>
</dbReference>
<evidence type="ECO:0000256" key="5">
    <source>
        <dbReference type="ARBA" id="ARBA00023242"/>
    </source>
</evidence>
<dbReference type="InterPro" id="IPR017887">
    <property type="entry name" value="TF_TCP_subgr"/>
</dbReference>
<dbReference type="InterPro" id="IPR005333">
    <property type="entry name" value="Transcription_factor_TCP"/>
</dbReference>
<sequence length="495" mass="53405">QTHAHQKCRLCEEEEEVAEELFGWKLKPPQMELMESQRNAANQQSTISASKDHHGQKQESVAASLQLVPLESQSSLQQQQQQHGSTTATTPTSQGPFMGSISSQIGIHPSTSTSNSAVSKSVTKRPSKDRHTKVDGRGRRIRMPALCAARVFQLTRELGHKSDGETIEWLLQQAEPAIIATTGTGTIPANFSTLNVSLRSSGATISAPASKSAPLSFHSGLAFYDANNANDTRRAMASNPQMLGFHHQLYPQNLVSDDNYMRKTFREDLFKETTQQQNTETIEASNSAKSRTGVQDQETAGSIRPATNMLPTPMWAVAPATTTNGGNTFWMLPVGGGANTTAAVPEPQMWTFPAAAAGMTSMQRVNFGGGGRVSSPVQLGSMIVQQQAGANQQLGLGVSDSNMGMILGGLNAYSSSRVGLGMNLEQHNQDNQPQGSDKVSSLNQELNLAPKGPEGLISLPRSAQSFRVFVFFRKREILVGESVSDDETRMAVSYV</sequence>
<dbReference type="GO" id="GO:0043565">
    <property type="term" value="F:sequence-specific DNA binding"/>
    <property type="evidence" value="ECO:0007669"/>
    <property type="project" value="TreeGrafter"/>
</dbReference>
<dbReference type="GO" id="GO:0003700">
    <property type="term" value="F:DNA-binding transcription factor activity"/>
    <property type="evidence" value="ECO:0007669"/>
    <property type="project" value="InterPro"/>
</dbReference>
<feature type="compositionally biased region" description="Low complexity" evidence="6">
    <location>
        <begin position="64"/>
        <end position="82"/>
    </location>
</feature>
<evidence type="ECO:0000256" key="1">
    <source>
        <dbReference type="ARBA" id="ARBA00004123"/>
    </source>
</evidence>
<organism evidence="8 9">
    <name type="scientific">Dovyalis caffra</name>
    <dbReference type="NCBI Taxonomy" id="77055"/>
    <lineage>
        <taxon>Eukaryota</taxon>
        <taxon>Viridiplantae</taxon>
        <taxon>Streptophyta</taxon>
        <taxon>Embryophyta</taxon>
        <taxon>Tracheophyta</taxon>
        <taxon>Spermatophyta</taxon>
        <taxon>Magnoliopsida</taxon>
        <taxon>eudicotyledons</taxon>
        <taxon>Gunneridae</taxon>
        <taxon>Pentapetalae</taxon>
        <taxon>rosids</taxon>
        <taxon>fabids</taxon>
        <taxon>Malpighiales</taxon>
        <taxon>Salicaceae</taxon>
        <taxon>Flacourtieae</taxon>
        <taxon>Dovyalis</taxon>
    </lineage>
</organism>
<evidence type="ECO:0000256" key="6">
    <source>
        <dbReference type="SAM" id="MobiDB-lite"/>
    </source>
</evidence>
<name>A0AAV1S1Y1_9ROSI</name>
<comment type="caution">
    <text evidence="8">The sequence shown here is derived from an EMBL/GenBank/DDBJ whole genome shotgun (WGS) entry which is preliminary data.</text>
</comment>
<dbReference type="EMBL" id="CAWUPB010001165">
    <property type="protein sequence ID" value="CAK7344917.1"/>
    <property type="molecule type" value="Genomic_DNA"/>
</dbReference>
<dbReference type="PANTHER" id="PTHR31072">
    <property type="entry name" value="TRANSCRIPTION FACTOR TCP4-RELATED"/>
    <property type="match status" value="1"/>
</dbReference>
<evidence type="ECO:0000259" key="7">
    <source>
        <dbReference type="PROSITE" id="PS51369"/>
    </source>
</evidence>
<keyword evidence="4" id="KW-0804">Transcription</keyword>
<feature type="region of interest" description="Disordered" evidence="6">
    <location>
        <begin position="274"/>
        <end position="299"/>
    </location>
</feature>
<dbReference type="PANTHER" id="PTHR31072:SF108">
    <property type="entry name" value="TRANSCRIPTION FACTOR TCP22-RELATED"/>
    <property type="match status" value="1"/>
</dbReference>
<feature type="compositionally biased region" description="Low complexity" evidence="6">
    <location>
        <begin position="110"/>
        <end position="121"/>
    </location>
</feature>
<evidence type="ECO:0000313" key="9">
    <source>
        <dbReference type="Proteomes" id="UP001314170"/>
    </source>
</evidence>
<evidence type="ECO:0000256" key="3">
    <source>
        <dbReference type="ARBA" id="ARBA00023125"/>
    </source>
</evidence>
<evidence type="ECO:0000256" key="2">
    <source>
        <dbReference type="ARBA" id="ARBA00023015"/>
    </source>
</evidence>
<feature type="compositionally biased region" description="Polar residues" evidence="6">
    <location>
        <begin position="36"/>
        <end position="49"/>
    </location>
</feature>
<feature type="compositionally biased region" description="Polar residues" evidence="6">
    <location>
        <begin position="83"/>
        <end position="105"/>
    </location>
</feature>
<feature type="non-terminal residue" evidence="8">
    <location>
        <position position="1"/>
    </location>
</feature>
<keyword evidence="9" id="KW-1185">Reference proteome</keyword>
<accession>A0AAV1S1Y1</accession>
<proteinExistence type="predicted"/>
<gene>
    <name evidence="8" type="ORF">DCAF_LOCUS18012</name>
</gene>
<feature type="compositionally biased region" description="Low complexity" evidence="6">
    <location>
        <begin position="274"/>
        <end position="283"/>
    </location>
</feature>
<comment type="subcellular location">
    <subcellularLocation>
        <location evidence="1">Nucleus</location>
    </subcellularLocation>
</comment>
<evidence type="ECO:0000256" key="4">
    <source>
        <dbReference type="ARBA" id="ARBA00023163"/>
    </source>
</evidence>
<protein>
    <recommendedName>
        <fullName evidence="7">TCP domain-containing protein</fullName>
    </recommendedName>
</protein>
<dbReference type="PROSITE" id="PS51369">
    <property type="entry name" value="TCP"/>
    <property type="match status" value="1"/>
</dbReference>
<feature type="compositionally biased region" description="Polar residues" evidence="6">
    <location>
        <begin position="284"/>
        <end position="299"/>
    </location>
</feature>
<keyword evidence="3" id="KW-0238">DNA-binding</keyword>
<feature type="domain" description="TCP" evidence="7">
    <location>
        <begin position="127"/>
        <end position="181"/>
    </location>
</feature>
<keyword evidence="2" id="KW-0805">Transcription regulation</keyword>
<feature type="region of interest" description="Disordered" evidence="6">
    <location>
        <begin position="28"/>
        <end position="135"/>
    </location>
</feature>
<reference evidence="8 9" key="1">
    <citation type="submission" date="2024-01" db="EMBL/GenBank/DDBJ databases">
        <authorList>
            <person name="Waweru B."/>
        </authorList>
    </citation>
    <scope>NUCLEOTIDE SEQUENCE [LARGE SCALE GENOMIC DNA]</scope>
</reference>
<dbReference type="AlphaFoldDB" id="A0AAV1S1Y1"/>
<evidence type="ECO:0000313" key="8">
    <source>
        <dbReference type="EMBL" id="CAK7344917.1"/>
    </source>
</evidence>
<keyword evidence="5" id="KW-0539">Nucleus</keyword>
<feature type="compositionally biased region" description="Basic residues" evidence="6">
    <location>
        <begin position="122"/>
        <end position="131"/>
    </location>
</feature>
<dbReference type="Pfam" id="PF03634">
    <property type="entry name" value="TCP"/>
    <property type="match status" value="1"/>
</dbReference>
<dbReference type="Proteomes" id="UP001314170">
    <property type="component" value="Unassembled WGS sequence"/>
</dbReference>